<dbReference type="PATRIC" id="fig|1184267.3.peg.2086"/>
<feature type="domain" description="Ribosomal RNA methyltransferase FtsJ" evidence="1">
    <location>
        <begin position="163"/>
        <end position="250"/>
    </location>
</feature>
<evidence type="ECO:0000313" key="2">
    <source>
        <dbReference type="EMBL" id="AGH96277.1"/>
    </source>
</evidence>
<dbReference type="SUPFAM" id="SSF53335">
    <property type="entry name" value="S-adenosyl-L-methionine-dependent methyltransferases"/>
    <property type="match status" value="1"/>
</dbReference>
<dbReference type="GO" id="GO:0008168">
    <property type="term" value="F:methyltransferase activity"/>
    <property type="evidence" value="ECO:0007669"/>
    <property type="project" value="UniProtKB-KW"/>
</dbReference>
<dbReference type="KEGG" id="bex:A11Q_2061"/>
<reference evidence="2 3" key="1">
    <citation type="journal article" date="2013" name="ISME J.">
        <title>By their genes ye shall know them: genomic signatures of predatory bacteria.</title>
        <authorList>
            <person name="Pasternak Z."/>
            <person name="Pietrokovski S."/>
            <person name="Rotem O."/>
            <person name="Gophna U."/>
            <person name="Lurie-Weinberger M.N."/>
            <person name="Jurkevitch E."/>
        </authorList>
    </citation>
    <scope>NUCLEOTIDE SEQUENCE [LARGE SCALE GENOMIC DNA]</scope>
    <source>
        <strain evidence="2 3">JSS</strain>
    </source>
</reference>
<keyword evidence="3" id="KW-1185">Reference proteome</keyword>
<protein>
    <submittedName>
        <fullName evidence="2">Methyltransferase</fullName>
    </submittedName>
</protein>
<name>M4VA47_9BACT</name>
<sequence>MDSFLLHKKLPPNFSVLIPFIRFEKELENELLLSGHTIVFKNNKYFIVAPLDKKPIWAQELLSDCQCIEFSNKAHAVKVLKSFDTLGVYFPTDANTKLADSIRKDLRELSLKRIEFKVPSPFNFKYFAWGLLDSSHLIVCQSPSSQFPLGWHEFKEDKAIPPNRAYLKLWEVLSLGYIHLDKSDIAIDLGSSPGGWSWVLSQFVSKVYSVDKAPLSEKIQQQKNILYTSGDAFQIKPTDFADCSWLFSDIICTPERLLGLVHNWIDNSNVQNFVCTIKFKGDCNFDILKEFLQIQDSRIIHLYQNKNEVTWIRQGNKK</sequence>
<evidence type="ECO:0000259" key="1">
    <source>
        <dbReference type="Pfam" id="PF01728"/>
    </source>
</evidence>
<dbReference type="InterPro" id="IPR002877">
    <property type="entry name" value="RNA_MeTrfase_FtsJ_dom"/>
</dbReference>
<gene>
    <name evidence="2" type="ORF">A11Q_2061</name>
</gene>
<dbReference type="EMBL" id="CP003537">
    <property type="protein sequence ID" value="AGH96277.1"/>
    <property type="molecule type" value="Genomic_DNA"/>
</dbReference>
<dbReference type="AlphaFoldDB" id="M4VA47"/>
<proteinExistence type="predicted"/>
<dbReference type="Gene3D" id="3.40.50.150">
    <property type="entry name" value="Vaccinia Virus protein VP39"/>
    <property type="match status" value="1"/>
</dbReference>
<dbReference type="Proteomes" id="UP000012040">
    <property type="component" value="Chromosome"/>
</dbReference>
<dbReference type="STRING" id="1184267.A11Q_2061"/>
<dbReference type="GO" id="GO:0032259">
    <property type="term" value="P:methylation"/>
    <property type="evidence" value="ECO:0007669"/>
    <property type="project" value="UniProtKB-KW"/>
</dbReference>
<dbReference type="eggNOG" id="COG2933">
    <property type="taxonomic scope" value="Bacteria"/>
</dbReference>
<dbReference type="PANTHER" id="PTHR37524">
    <property type="entry name" value="RIBOSOMAL RNA LARGE SUBUNIT METHYLTRANSFERASE M"/>
    <property type="match status" value="1"/>
</dbReference>
<keyword evidence="2" id="KW-0489">Methyltransferase</keyword>
<dbReference type="Pfam" id="PF01728">
    <property type="entry name" value="FtsJ"/>
    <property type="match status" value="1"/>
</dbReference>
<evidence type="ECO:0000313" key="3">
    <source>
        <dbReference type="Proteomes" id="UP000012040"/>
    </source>
</evidence>
<dbReference type="InterPro" id="IPR029063">
    <property type="entry name" value="SAM-dependent_MTases_sf"/>
</dbReference>
<accession>M4VA47</accession>
<keyword evidence="2" id="KW-0808">Transferase</keyword>
<organism evidence="2 3">
    <name type="scientific">Pseudobdellovibrio exovorus JSS</name>
    <dbReference type="NCBI Taxonomy" id="1184267"/>
    <lineage>
        <taxon>Bacteria</taxon>
        <taxon>Pseudomonadati</taxon>
        <taxon>Bdellovibrionota</taxon>
        <taxon>Bdellovibrionia</taxon>
        <taxon>Bdellovibrionales</taxon>
        <taxon>Pseudobdellovibrionaceae</taxon>
        <taxon>Pseudobdellovibrio</taxon>
    </lineage>
</organism>
<dbReference type="HOGENOM" id="CLU_051814_0_0_7"/>
<dbReference type="PANTHER" id="PTHR37524:SF2">
    <property type="entry name" value="RIBOSOMAL RNA METHYLTRANSFERASE FTSJ DOMAIN-CONTAINING PROTEIN"/>
    <property type="match status" value="1"/>
</dbReference>